<dbReference type="GO" id="GO:0016301">
    <property type="term" value="F:kinase activity"/>
    <property type="evidence" value="ECO:0007669"/>
    <property type="project" value="UniProtKB-KW"/>
</dbReference>
<evidence type="ECO:0000256" key="1">
    <source>
        <dbReference type="ARBA" id="ARBA00022679"/>
    </source>
</evidence>
<accession>A0A517TAF6</accession>
<proteinExistence type="predicted"/>
<gene>
    <name evidence="4" type="ORF">V22_26110</name>
</gene>
<organism evidence="4 5">
    <name type="scientific">Calycomorphotria hydatis</name>
    <dbReference type="NCBI Taxonomy" id="2528027"/>
    <lineage>
        <taxon>Bacteria</taxon>
        <taxon>Pseudomonadati</taxon>
        <taxon>Planctomycetota</taxon>
        <taxon>Planctomycetia</taxon>
        <taxon>Planctomycetales</taxon>
        <taxon>Planctomycetaceae</taxon>
        <taxon>Calycomorphotria</taxon>
    </lineage>
</organism>
<dbReference type="SUPFAM" id="SSF54211">
    <property type="entry name" value="Ribosomal protein S5 domain 2-like"/>
    <property type="match status" value="1"/>
</dbReference>
<evidence type="ECO:0000256" key="2">
    <source>
        <dbReference type="ARBA" id="ARBA00022777"/>
    </source>
</evidence>
<dbReference type="PIRSF" id="PIRSF004884">
    <property type="entry name" value="Sugar_kin_arch"/>
    <property type="match status" value="1"/>
</dbReference>
<sequence>MTATVTVDAGARLHFGLLSLGPDKGGFFGGLGMSIQSPRFVVHARVAECESFIGSQWVVERAKRTLDRLREHDLLSSRVVFELTYEEEIPQHHGLGSGTQLSLATARAVLELQNNGSINTVDLAEKLGRGQRSAIGIHAFDHGGMILDGGKVHVEDIGELRTRVDVPESWRMLLINPPEDKGVSDEHEKTAFQKLAPPDMGTTERLLELANECIAAVRLKNFVEFRSLLNSYGELVGSYFAPVQGGIFSHPFVEKLNLFLDKLGHPARPVQSSWGPTVCLPCESEAEAVELKGLVQTELQFQNYHSLITTARNQGAVIRHVHS</sequence>
<evidence type="ECO:0000313" key="4">
    <source>
        <dbReference type="EMBL" id="QDT65358.1"/>
    </source>
</evidence>
<keyword evidence="1" id="KW-0808">Transferase</keyword>
<dbReference type="OrthoDB" id="1492801at2"/>
<dbReference type="InterPro" id="IPR006204">
    <property type="entry name" value="GHMP_kinase_N_dom"/>
</dbReference>
<dbReference type="PANTHER" id="PTHR20861:SF6">
    <property type="entry name" value="BETA-RIBOFURANOSYLPHENOL 5'-PHOSPHATE SYNTHASE"/>
    <property type="match status" value="1"/>
</dbReference>
<name>A0A517TAF6_9PLAN</name>
<dbReference type="RefSeq" id="WP_145263282.1">
    <property type="nucleotide sequence ID" value="NZ_CP036316.1"/>
</dbReference>
<dbReference type="PANTHER" id="PTHR20861">
    <property type="entry name" value="HOMOSERINE/4-DIPHOSPHOCYTIDYL-2-C-METHYL-D-ERYTHRITOL KINASE"/>
    <property type="match status" value="1"/>
</dbReference>
<keyword evidence="5" id="KW-1185">Reference proteome</keyword>
<dbReference type="EMBL" id="CP036316">
    <property type="protein sequence ID" value="QDT65358.1"/>
    <property type="molecule type" value="Genomic_DNA"/>
</dbReference>
<dbReference type="Pfam" id="PF00288">
    <property type="entry name" value="GHMP_kinases_N"/>
    <property type="match status" value="1"/>
</dbReference>
<dbReference type="AlphaFoldDB" id="A0A517TAF6"/>
<evidence type="ECO:0000259" key="3">
    <source>
        <dbReference type="Pfam" id="PF00288"/>
    </source>
</evidence>
<dbReference type="KEGG" id="chya:V22_26110"/>
<keyword evidence="2" id="KW-0418">Kinase</keyword>
<feature type="domain" description="GHMP kinase N-terminal" evidence="3">
    <location>
        <begin position="62"/>
        <end position="134"/>
    </location>
</feature>
<dbReference type="GO" id="GO:0005524">
    <property type="term" value="F:ATP binding"/>
    <property type="evidence" value="ECO:0007669"/>
    <property type="project" value="InterPro"/>
</dbReference>
<dbReference type="InterPro" id="IPR004422">
    <property type="entry name" value="RFAP_synthase"/>
</dbReference>
<dbReference type="Proteomes" id="UP000319976">
    <property type="component" value="Chromosome"/>
</dbReference>
<dbReference type="InterPro" id="IPR020568">
    <property type="entry name" value="Ribosomal_Su5_D2-typ_SF"/>
</dbReference>
<reference evidence="4 5" key="1">
    <citation type="submission" date="2019-02" db="EMBL/GenBank/DDBJ databases">
        <title>Deep-cultivation of Planctomycetes and their phenomic and genomic characterization uncovers novel biology.</title>
        <authorList>
            <person name="Wiegand S."/>
            <person name="Jogler M."/>
            <person name="Boedeker C."/>
            <person name="Pinto D."/>
            <person name="Vollmers J."/>
            <person name="Rivas-Marin E."/>
            <person name="Kohn T."/>
            <person name="Peeters S.H."/>
            <person name="Heuer A."/>
            <person name="Rast P."/>
            <person name="Oberbeckmann S."/>
            <person name="Bunk B."/>
            <person name="Jeske O."/>
            <person name="Meyerdierks A."/>
            <person name="Storesund J.E."/>
            <person name="Kallscheuer N."/>
            <person name="Luecker S."/>
            <person name="Lage O.M."/>
            <person name="Pohl T."/>
            <person name="Merkel B.J."/>
            <person name="Hornburger P."/>
            <person name="Mueller R.-W."/>
            <person name="Bruemmer F."/>
            <person name="Labrenz M."/>
            <person name="Spormann A.M."/>
            <person name="Op den Camp H."/>
            <person name="Overmann J."/>
            <person name="Amann R."/>
            <person name="Jetten M.S.M."/>
            <person name="Mascher T."/>
            <person name="Medema M.H."/>
            <person name="Devos D.P."/>
            <person name="Kaster A.-K."/>
            <person name="Ovreas L."/>
            <person name="Rohde M."/>
            <person name="Galperin M.Y."/>
            <person name="Jogler C."/>
        </authorList>
    </citation>
    <scope>NUCLEOTIDE SEQUENCE [LARGE SCALE GENOMIC DNA]</scope>
    <source>
        <strain evidence="4 5">V22</strain>
    </source>
</reference>
<protein>
    <recommendedName>
        <fullName evidence="3">GHMP kinase N-terminal domain-containing protein</fullName>
    </recommendedName>
</protein>
<evidence type="ECO:0000313" key="5">
    <source>
        <dbReference type="Proteomes" id="UP000319976"/>
    </source>
</evidence>